<evidence type="ECO:0000256" key="1">
    <source>
        <dbReference type="ARBA" id="ARBA00022679"/>
    </source>
</evidence>
<dbReference type="SMART" id="SM00450">
    <property type="entry name" value="RHOD"/>
    <property type="match status" value="2"/>
</dbReference>
<dbReference type="Pfam" id="PF00581">
    <property type="entry name" value="Rhodanese"/>
    <property type="match status" value="2"/>
</dbReference>
<feature type="domain" description="Rhodanese" evidence="4">
    <location>
        <begin position="158"/>
        <end position="268"/>
    </location>
</feature>
<dbReference type="GO" id="GO:0004792">
    <property type="term" value="F:thiosulfate-cyanide sulfurtransferase activity"/>
    <property type="evidence" value="ECO:0007669"/>
    <property type="project" value="InterPro"/>
</dbReference>
<dbReference type="PANTHER" id="PTHR11364:SF27">
    <property type="entry name" value="SULFURTRANSFERASE"/>
    <property type="match status" value="1"/>
</dbReference>
<dbReference type="CDD" id="cd01449">
    <property type="entry name" value="TST_Repeat_2"/>
    <property type="match status" value="1"/>
</dbReference>
<dbReference type="CDD" id="cd01448">
    <property type="entry name" value="TST_Repeat_1"/>
    <property type="match status" value="1"/>
</dbReference>
<dbReference type="Proteomes" id="UP000664332">
    <property type="component" value="Unassembled WGS sequence"/>
</dbReference>
<comment type="caution">
    <text evidence="5">The sequence shown here is derived from an EMBL/GenBank/DDBJ whole genome shotgun (WGS) entry which is preliminary data.</text>
</comment>
<evidence type="ECO:0000259" key="4">
    <source>
        <dbReference type="PROSITE" id="PS50206"/>
    </source>
</evidence>
<proteinExistence type="predicted"/>
<dbReference type="InterPro" id="IPR045078">
    <property type="entry name" value="TST/MPST-like"/>
</dbReference>
<gene>
    <name evidence="5" type="ORF">JZY06_02880</name>
</gene>
<sequence>MNKNLVDAAWLARHKDNGNVVVLCASMGDKAASANGVPGAFLADIDGEFSDADDPRPHTCPPLDDLRRAFQRRGISDDTAVVVYDRHGMVVAPRVWWLLKVVGLDNVAVLNGGLKAWVAAGYSTEPLADPSNVSCGTITAPARGELLVDIDEVARHLNHGSAHVVDARSAGRFSGEDPEPRPGMPSGHMPGARNIPFTEVFPAGTIAPPDVLADHFDRVGGPGESYIFSCGSGVTACVDALAAIESGRKDVRVYDGSWSEWAAPGANRPIAVGE</sequence>
<dbReference type="AlphaFoldDB" id="A0A939DZ96"/>
<dbReference type="InterPro" id="IPR001763">
    <property type="entry name" value="Rhodanese-like_dom"/>
</dbReference>
<organism evidence="5 6">
    <name type="scientific">Corynebacterium mendelii</name>
    <dbReference type="NCBI Taxonomy" id="2765362"/>
    <lineage>
        <taxon>Bacteria</taxon>
        <taxon>Bacillati</taxon>
        <taxon>Actinomycetota</taxon>
        <taxon>Actinomycetes</taxon>
        <taxon>Mycobacteriales</taxon>
        <taxon>Corynebacteriaceae</taxon>
        <taxon>Corynebacterium</taxon>
    </lineage>
</organism>
<feature type="domain" description="Rhodanese" evidence="4">
    <location>
        <begin position="37"/>
        <end position="126"/>
    </location>
</feature>
<accession>A0A939DZ96</accession>
<keyword evidence="1 3" id="KW-0808">Transferase</keyword>
<dbReference type="InterPro" id="IPR001307">
    <property type="entry name" value="Thiosulphate_STrfase_CS"/>
</dbReference>
<keyword evidence="6" id="KW-1185">Reference proteome</keyword>
<dbReference type="SUPFAM" id="SSF52821">
    <property type="entry name" value="Rhodanese/Cell cycle control phosphatase"/>
    <property type="match status" value="2"/>
</dbReference>
<reference evidence="5" key="1">
    <citation type="submission" date="2021-03" db="EMBL/GenBank/DDBJ databases">
        <authorList>
            <person name="Sun Q."/>
        </authorList>
    </citation>
    <scope>NUCLEOTIDE SEQUENCE</scope>
    <source>
        <strain evidence="5">CCM 8862</strain>
    </source>
</reference>
<evidence type="ECO:0000256" key="2">
    <source>
        <dbReference type="ARBA" id="ARBA00022737"/>
    </source>
</evidence>
<dbReference type="Gene3D" id="3.40.250.10">
    <property type="entry name" value="Rhodanese-like domain"/>
    <property type="match status" value="2"/>
</dbReference>
<dbReference type="EMBL" id="JAFLEQ010000003">
    <property type="protein sequence ID" value="MBN9643575.1"/>
    <property type="molecule type" value="Genomic_DNA"/>
</dbReference>
<name>A0A939DZ96_9CORY</name>
<protein>
    <recommendedName>
        <fullName evidence="3">Sulfurtransferase</fullName>
    </recommendedName>
</protein>
<dbReference type="InterPro" id="IPR036873">
    <property type="entry name" value="Rhodanese-like_dom_sf"/>
</dbReference>
<evidence type="ECO:0000313" key="6">
    <source>
        <dbReference type="Proteomes" id="UP000664332"/>
    </source>
</evidence>
<dbReference type="PROSITE" id="PS50206">
    <property type="entry name" value="RHODANESE_3"/>
    <property type="match status" value="2"/>
</dbReference>
<dbReference type="PANTHER" id="PTHR11364">
    <property type="entry name" value="THIOSULFATE SULFERTANSFERASE"/>
    <property type="match status" value="1"/>
</dbReference>
<evidence type="ECO:0000256" key="3">
    <source>
        <dbReference type="RuleBase" id="RU000507"/>
    </source>
</evidence>
<evidence type="ECO:0000313" key="5">
    <source>
        <dbReference type="EMBL" id="MBN9643575.1"/>
    </source>
</evidence>
<dbReference type="PROSITE" id="PS00683">
    <property type="entry name" value="RHODANESE_2"/>
    <property type="match status" value="1"/>
</dbReference>
<keyword evidence="2" id="KW-0677">Repeat</keyword>